<feature type="non-terminal residue" evidence="5">
    <location>
        <position position="226"/>
    </location>
</feature>
<evidence type="ECO:0000256" key="2">
    <source>
        <dbReference type="ARBA" id="ARBA00022821"/>
    </source>
</evidence>
<organism evidence="5 6">
    <name type="scientific">Gossypium klotzschianum</name>
    <dbReference type="NCBI Taxonomy" id="34286"/>
    <lineage>
        <taxon>Eukaryota</taxon>
        <taxon>Viridiplantae</taxon>
        <taxon>Streptophyta</taxon>
        <taxon>Embryophyta</taxon>
        <taxon>Tracheophyta</taxon>
        <taxon>Spermatophyta</taxon>
        <taxon>Magnoliopsida</taxon>
        <taxon>eudicotyledons</taxon>
        <taxon>Gunneridae</taxon>
        <taxon>Pentapetalae</taxon>
        <taxon>rosids</taxon>
        <taxon>malvids</taxon>
        <taxon>Malvales</taxon>
        <taxon>Malvaceae</taxon>
        <taxon>Malvoideae</taxon>
        <taxon>Gossypium</taxon>
    </lineage>
</organism>
<keyword evidence="3" id="KW-0067">ATP-binding</keyword>
<dbReference type="InterPro" id="IPR050905">
    <property type="entry name" value="Plant_NBS-LRR"/>
</dbReference>
<dbReference type="InterPro" id="IPR042197">
    <property type="entry name" value="Apaf_helical"/>
</dbReference>
<feature type="non-terminal residue" evidence="5">
    <location>
        <position position="1"/>
    </location>
</feature>
<dbReference type="EMBL" id="JABFAB010000007">
    <property type="protein sequence ID" value="MBA0654561.1"/>
    <property type="molecule type" value="Genomic_DNA"/>
</dbReference>
<dbReference type="InterPro" id="IPR027417">
    <property type="entry name" value="P-loop_NTPase"/>
</dbReference>
<dbReference type="Gene3D" id="1.10.8.430">
    <property type="entry name" value="Helical domain of apoptotic protease-activating factors"/>
    <property type="match status" value="1"/>
</dbReference>
<gene>
    <name evidence="5" type="ORF">Goklo_021540</name>
</gene>
<reference evidence="5 6" key="1">
    <citation type="journal article" date="2019" name="Genome Biol. Evol.">
        <title>Insights into the evolution of the New World diploid cottons (Gossypium, subgenus Houzingenia) based on genome sequencing.</title>
        <authorList>
            <person name="Grover C.E."/>
            <person name="Arick M.A. 2nd"/>
            <person name="Thrash A."/>
            <person name="Conover J.L."/>
            <person name="Sanders W.S."/>
            <person name="Peterson D.G."/>
            <person name="Frelichowski J.E."/>
            <person name="Scheffler J.A."/>
            <person name="Scheffler B.E."/>
            <person name="Wendel J.F."/>
        </authorList>
    </citation>
    <scope>NUCLEOTIDE SEQUENCE [LARGE SCALE GENOMIC DNA]</scope>
    <source>
        <strain evidence="5">57</strain>
        <tissue evidence="5">Leaf</tissue>
    </source>
</reference>
<dbReference type="PANTHER" id="PTHR33463">
    <property type="entry name" value="NB-ARC DOMAIN-CONTAINING PROTEIN-RELATED"/>
    <property type="match status" value="1"/>
</dbReference>
<dbReference type="AlphaFoldDB" id="A0A7J8UVN2"/>
<evidence type="ECO:0000313" key="6">
    <source>
        <dbReference type="Proteomes" id="UP000593573"/>
    </source>
</evidence>
<evidence type="ECO:0000259" key="4">
    <source>
        <dbReference type="Pfam" id="PF00931"/>
    </source>
</evidence>
<dbReference type="GO" id="GO:0006952">
    <property type="term" value="P:defense response"/>
    <property type="evidence" value="ECO:0007669"/>
    <property type="project" value="UniProtKB-KW"/>
</dbReference>
<keyword evidence="2" id="KW-0611">Plant defense</keyword>
<dbReference type="Proteomes" id="UP000593573">
    <property type="component" value="Unassembled WGS sequence"/>
</dbReference>
<comment type="caution">
    <text evidence="5">The sequence shown here is derived from an EMBL/GenBank/DDBJ whole genome shotgun (WGS) entry which is preliminary data.</text>
</comment>
<keyword evidence="6" id="KW-1185">Reference proteome</keyword>
<accession>A0A7J8UVN2</accession>
<evidence type="ECO:0000313" key="5">
    <source>
        <dbReference type="EMBL" id="MBA0654561.1"/>
    </source>
</evidence>
<evidence type="ECO:0000256" key="1">
    <source>
        <dbReference type="ARBA" id="ARBA00022741"/>
    </source>
</evidence>
<dbReference type="OrthoDB" id="988845at2759"/>
<dbReference type="Pfam" id="PF00931">
    <property type="entry name" value="NB-ARC"/>
    <property type="match status" value="1"/>
</dbReference>
<dbReference type="GO" id="GO:0043531">
    <property type="term" value="F:ADP binding"/>
    <property type="evidence" value="ECO:0007669"/>
    <property type="project" value="InterPro"/>
</dbReference>
<protein>
    <recommendedName>
        <fullName evidence="4">NB-ARC domain-containing protein</fullName>
    </recommendedName>
</protein>
<dbReference type="PANTHER" id="PTHR33463:SF187">
    <property type="entry name" value="AND NB-ARC DOMAIN DISEASE RESISTANCE PROTEIN, PUTATIVE-RELATED"/>
    <property type="match status" value="1"/>
</dbReference>
<sequence>NDLKRKVTELNGVKEDTDSKIKTELQPRKKLKTEVQIWLENVERINGEVQKFNEQIGESITLTRGFHADDVLKRTREVEELIQQGKFQEGLVVDHPQWIGQVLSTTRMLFETLSRKSRLVMILDDIWEEVSLEKVGIPEPSTGSKLVLTTRSFDVCRKMSCRAIKVKPLVEKESWKLFSEKVGRDILNIPGVEPIAKKIAKRCAGLPLGVITVASCMKGIDDLSEW</sequence>
<dbReference type="Gene3D" id="3.40.50.300">
    <property type="entry name" value="P-loop containing nucleotide triphosphate hydrolases"/>
    <property type="match status" value="1"/>
</dbReference>
<dbReference type="GO" id="GO:0005524">
    <property type="term" value="F:ATP binding"/>
    <property type="evidence" value="ECO:0007669"/>
    <property type="project" value="UniProtKB-KW"/>
</dbReference>
<dbReference type="SUPFAM" id="SSF52540">
    <property type="entry name" value="P-loop containing nucleoside triphosphate hydrolases"/>
    <property type="match status" value="1"/>
</dbReference>
<name>A0A7J8UVN2_9ROSI</name>
<keyword evidence="1" id="KW-0547">Nucleotide-binding</keyword>
<dbReference type="InterPro" id="IPR002182">
    <property type="entry name" value="NB-ARC"/>
</dbReference>
<evidence type="ECO:0000256" key="3">
    <source>
        <dbReference type="ARBA" id="ARBA00022840"/>
    </source>
</evidence>
<feature type="domain" description="NB-ARC" evidence="4">
    <location>
        <begin position="105"/>
        <end position="184"/>
    </location>
</feature>
<proteinExistence type="predicted"/>